<accession>A0A8E2E1H4</accession>
<keyword evidence="2" id="KW-1185">Reference proteome</keyword>
<dbReference type="Proteomes" id="UP000250266">
    <property type="component" value="Unassembled WGS sequence"/>
</dbReference>
<protein>
    <submittedName>
        <fullName evidence="1">Uncharacterized protein</fullName>
    </submittedName>
</protein>
<evidence type="ECO:0000313" key="2">
    <source>
        <dbReference type="Proteomes" id="UP000250266"/>
    </source>
</evidence>
<dbReference type="OrthoDB" id="2851338at2759"/>
<sequence length="231" mass="26403">MPTPGLLFVPARITSPALTDSVFNSWYNSHHIPDVLAGNLADIALRFKSLDPTSKYPYLAVYRMPDVGFFADPKNMERIPMHHAMLPEGKRCDEFADMPGKVYLPIQSFEGGRELGGERGKVVFVVQLEPPEGGDEEIDEFYRKQHLDMLSLLPNYRRSTRYKTVDGSKPRYLAIHEVDSADMDQRMTKIIMNTEWAKKVIGNLQMFERGMYELITEQGKIKENLIYPGTV</sequence>
<proteinExistence type="predicted"/>
<name>A0A8E2E1H4_9PEZI</name>
<dbReference type="EMBL" id="KV745289">
    <property type="protein sequence ID" value="OCK75655.1"/>
    <property type="molecule type" value="Genomic_DNA"/>
</dbReference>
<organism evidence="1 2">
    <name type="scientific">Lepidopterella palustris CBS 459.81</name>
    <dbReference type="NCBI Taxonomy" id="1314670"/>
    <lineage>
        <taxon>Eukaryota</taxon>
        <taxon>Fungi</taxon>
        <taxon>Dikarya</taxon>
        <taxon>Ascomycota</taxon>
        <taxon>Pezizomycotina</taxon>
        <taxon>Dothideomycetes</taxon>
        <taxon>Pleosporomycetidae</taxon>
        <taxon>Mytilinidiales</taxon>
        <taxon>Argynnaceae</taxon>
        <taxon>Lepidopterella</taxon>
    </lineage>
</organism>
<gene>
    <name evidence="1" type="ORF">K432DRAFT_429260</name>
</gene>
<evidence type="ECO:0000313" key="1">
    <source>
        <dbReference type="EMBL" id="OCK75655.1"/>
    </source>
</evidence>
<dbReference type="AlphaFoldDB" id="A0A8E2E1H4"/>
<reference evidence="1 2" key="1">
    <citation type="journal article" date="2016" name="Nat. Commun.">
        <title>Ectomycorrhizal ecology is imprinted in the genome of the dominant symbiotic fungus Cenococcum geophilum.</title>
        <authorList>
            <consortium name="DOE Joint Genome Institute"/>
            <person name="Peter M."/>
            <person name="Kohler A."/>
            <person name="Ohm R.A."/>
            <person name="Kuo A."/>
            <person name="Krutzmann J."/>
            <person name="Morin E."/>
            <person name="Arend M."/>
            <person name="Barry K.W."/>
            <person name="Binder M."/>
            <person name="Choi C."/>
            <person name="Clum A."/>
            <person name="Copeland A."/>
            <person name="Grisel N."/>
            <person name="Haridas S."/>
            <person name="Kipfer T."/>
            <person name="LaButti K."/>
            <person name="Lindquist E."/>
            <person name="Lipzen A."/>
            <person name="Maire R."/>
            <person name="Meier B."/>
            <person name="Mihaltcheva S."/>
            <person name="Molinier V."/>
            <person name="Murat C."/>
            <person name="Poggeler S."/>
            <person name="Quandt C.A."/>
            <person name="Sperisen C."/>
            <person name="Tritt A."/>
            <person name="Tisserant E."/>
            <person name="Crous P.W."/>
            <person name="Henrissat B."/>
            <person name="Nehls U."/>
            <person name="Egli S."/>
            <person name="Spatafora J.W."/>
            <person name="Grigoriev I.V."/>
            <person name="Martin F.M."/>
        </authorList>
    </citation>
    <scope>NUCLEOTIDE SEQUENCE [LARGE SCALE GENOMIC DNA]</scope>
    <source>
        <strain evidence="1 2">CBS 459.81</strain>
    </source>
</reference>